<dbReference type="Proteomes" id="UP000541154">
    <property type="component" value="Unassembled WGS sequence"/>
</dbReference>
<accession>A0A8H6E4A3</accession>
<gene>
    <name evidence="1" type="ORF">ETB97_005209</name>
</gene>
<dbReference type="EMBL" id="SPNV01000235">
    <property type="protein sequence ID" value="KAF5857835.1"/>
    <property type="molecule type" value="Genomic_DNA"/>
</dbReference>
<sequence>MVATAITNATSQLFLIGTSTPTAQQLDLPFLDVGSRANGIFRVSPTSFAIVGLTATSPQESALVSIAPMNEAQRTVLTSTASLTLDAAYVSRATESAHPKSTAHSSTTTYTCFTSHLRIPVTSSLTTACPQL</sequence>
<protein>
    <submittedName>
        <fullName evidence="1">Uncharacterized protein</fullName>
    </submittedName>
</protein>
<name>A0A8H6E4A3_PETAA</name>
<proteinExistence type="predicted"/>
<reference evidence="1 2" key="1">
    <citation type="submission" date="2019-04" db="EMBL/GenBank/DDBJ databases">
        <title>Aspergillus burnettii sp. nov., novel species from soil in southeast Queensland.</title>
        <authorList>
            <person name="Gilchrist C.L.M."/>
            <person name="Pitt J.I."/>
            <person name="Lange L."/>
            <person name="Lacey H.J."/>
            <person name="Vuong D."/>
            <person name="Midgley D.J."/>
            <person name="Greenfield P."/>
            <person name="Bradbury M."/>
            <person name="Lacey E."/>
            <person name="Busk P.K."/>
            <person name="Pilgaard B."/>
            <person name="Chooi Y.H."/>
            <person name="Piggott A.M."/>
        </authorList>
    </citation>
    <scope>NUCLEOTIDE SEQUENCE [LARGE SCALE GENOMIC DNA]</scope>
    <source>
        <strain evidence="1 2">FRR 5400</strain>
    </source>
</reference>
<evidence type="ECO:0000313" key="1">
    <source>
        <dbReference type="EMBL" id="KAF5857835.1"/>
    </source>
</evidence>
<organism evidence="1 2">
    <name type="scientific">Petromyces alliaceus</name>
    <name type="common">Aspergillus alliaceus</name>
    <dbReference type="NCBI Taxonomy" id="209559"/>
    <lineage>
        <taxon>Eukaryota</taxon>
        <taxon>Fungi</taxon>
        <taxon>Dikarya</taxon>
        <taxon>Ascomycota</taxon>
        <taxon>Pezizomycotina</taxon>
        <taxon>Eurotiomycetes</taxon>
        <taxon>Eurotiomycetidae</taxon>
        <taxon>Eurotiales</taxon>
        <taxon>Aspergillaceae</taxon>
        <taxon>Aspergillus</taxon>
        <taxon>Aspergillus subgen. Circumdati</taxon>
    </lineage>
</organism>
<keyword evidence="2" id="KW-1185">Reference proteome</keyword>
<comment type="caution">
    <text evidence="1">The sequence shown here is derived from an EMBL/GenBank/DDBJ whole genome shotgun (WGS) entry which is preliminary data.</text>
</comment>
<evidence type="ECO:0000313" key="2">
    <source>
        <dbReference type="Proteomes" id="UP000541154"/>
    </source>
</evidence>
<dbReference type="AlphaFoldDB" id="A0A8H6E4A3"/>